<proteinExistence type="predicted"/>
<evidence type="ECO:0000313" key="3">
    <source>
        <dbReference type="WBParaSite" id="NBR_0000715101-mRNA-1"/>
    </source>
</evidence>
<dbReference type="WBParaSite" id="NBR_0000715101-mRNA-1">
    <property type="protein sequence ID" value="NBR_0000715101-mRNA-1"/>
    <property type="gene ID" value="NBR_0000715101"/>
</dbReference>
<dbReference type="OMA" id="MIESTCE"/>
<organism evidence="3">
    <name type="scientific">Nippostrongylus brasiliensis</name>
    <name type="common">Rat hookworm</name>
    <dbReference type="NCBI Taxonomy" id="27835"/>
    <lineage>
        <taxon>Eukaryota</taxon>
        <taxon>Metazoa</taxon>
        <taxon>Ecdysozoa</taxon>
        <taxon>Nematoda</taxon>
        <taxon>Chromadorea</taxon>
        <taxon>Rhabditida</taxon>
        <taxon>Rhabditina</taxon>
        <taxon>Rhabditomorpha</taxon>
        <taxon>Strongyloidea</taxon>
        <taxon>Heligmosomidae</taxon>
        <taxon>Nippostrongylus</taxon>
    </lineage>
</organism>
<dbReference type="Proteomes" id="UP000271162">
    <property type="component" value="Unassembled WGS sequence"/>
</dbReference>
<dbReference type="EMBL" id="UYSL01019862">
    <property type="protein sequence ID" value="VDL70741.1"/>
    <property type="molecule type" value="Genomic_DNA"/>
</dbReference>
<reference evidence="3" key="1">
    <citation type="submission" date="2017-02" db="UniProtKB">
        <authorList>
            <consortium name="WormBaseParasite"/>
        </authorList>
    </citation>
    <scope>IDENTIFICATION</scope>
</reference>
<evidence type="ECO:0000313" key="1">
    <source>
        <dbReference type="EMBL" id="VDL70741.1"/>
    </source>
</evidence>
<reference evidence="1 2" key="2">
    <citation type="submission" date="2018-11" db="EMBL/GenBank/DDBJ databases">
        <authorList>
            <consortium name="Pathogen Informatics"/>
        </authorList>
    </citation>
    <scope>NUCLEOTIDE SEQUENCE [LARGE SCALE GENOMIC DNA]</scope>
</reference>
<accession>A0A0N4XWA0</accession>
<gene>
    <name evidence="1" type="ORF">NBR_LOCUS7152</name>
</gene>
<keyword evidence="2" id="KW-1185">Reference proteome</keyword>
<evidence type="ECO:0000313" key="2">
    <source>
        <dbReference type="Proteomes" id="UP000271162"/>
    </source>
</evidence>
<sequence>MSGPTSEVAPSKKEGCRLASAFASAARWDEDCCHCVPTLRCAIFSESEEMNQAMDLAWKSVALMSHNIVSFIPMVETSNEPSHGPSAHSRESNLNPYSKKSMSEYLQALVEYVKAKVVLPNFAQSSLRGQYFVCSSI</sequence>
<dbReference type="AlphaFoldDB" id="A0A0N4XWA0"/>
<protein>
    <submittedName>
        <fullName evidence="3">Mediator of RNA polymerase II transcription subunit 13</fullName>
    </submittedName>
</protein>
<name>A0A0N4XWA0_NIPBR</name>